<dbReference type="SUPFAM" id="SSF52833">
    <property type="entry name" value="Thioredoxin-like"/>
    <property type="match status" value="1"/>
</dbReference>
<keyword evidence="2" id="KW-0964">Secreted</keyword>
<dbReference type="InterPro" id="IPR036249">
    <property type="entry name" value="Thioredoxin-like_sf"/>
</dbReference>
<dbReference type="GO" id="GO:0005576">
    <property type="term" value="C:extracellular region"/>
    <property type="evidence" value="ECO:0007669"/>
    <property type="project" value="UniProtKB-SubCell"/>
</dbReference>
<dbReference type="Gene3D" id="3.40.30.10">
    <property type="entry name" value="Glutaredoxin"/>
    <property type="match status" value="1"/>
</dbReference>
<dbReference type="EMBL" id="MFGO01000021">
    <property type="protein sequence ID" value="OGF40742.1"/>
    <property type="molecule type" value="Genomic_DNA"/>
</dbReference>
<evidence type="ECO:0000256" key="1">
    <source>
        <dbReference type="ARBA" id="ARBA00004613"/>
    </source>
</evidence>
<evidence type="ECO:0008006" key="7">
    <source>
        <dbReference type="Google" id="ProtNLM"/>
    </source>
</evidence>
<accession>A0A1F5TP14</accession>
<keyword evidence="4" id="KW-0325">Glycoprotein</keyword>
<protein>
    <recommendedName>
        <fullName evidence="7">Thioredoxin-like fold domain-containing protein</fullName>
    </recommendedName>
</protein>
<evidence type="ECO:0000256" key="4">
    <source>
        <dbReference type="ARBA" id="ARBA00023180"/>
    </source>
</evidence>
<dbReference type="GO" id="GO:0016671">
    <property type="term" value="F:oxidoreductase activity, acting on a sulfur group of donors, disulfide as acceptor"/>
    <property type="evidence" value="ECO:0007669"/>
    <property type="project" value="InterPro"/>
</dbReference>
<proteinExistence type="predicted"/>
<evidence type="ECO:0000256" key="2">
    <source>
        <dbReference type="ARBA" id="ARBA00022525"/>
    </source>
</evidence>
<name>A0A1F5TP14_9BACT</name>
<evidence type="ECO:0000256" key="3">
    <source>
        <dbReference type="ARBA" id="ARBA00022729"/>
    </source>
</evidence>
<evidence type="ECO:0000313" key="6">
    <source>
        <dbReference type="Proteomes" id="UP000177579"/>
    </source>
</evidence>
<dbReference type="PROSITE" id="PS51257">
    <property type="entry name" value="PROKAR_LIPOPROTEIN"/>
    <property type="match status" value="1"/>
</dbReference>
<evidence type="ECO:0000313" key="5">
    <source>
        <dbReference type="EMBL" id="OGF40742.1"/>
    </source>
</evidence>
<dbReference type="AlphaFoldDB" id="A0A1F5TP14"/>
<keyword evidence="3" id="KW-0732">Signal</keyword>
<dbReference type="InterPro" id="IPR004911">
    <property type="entry name" value="Interferon-induced_GILT"/>
</dbReference>
<comment type="caution">
    <text evidence="5">The sequence shown here is derived from an EMBL/GenBank/DDBJ whole genome shotgun (WGS) entry which is preliminary data.</text>
</comment>
<gene>
    <name evidence="5" type="ORF">A2531_06905</name>
</gene>
<comment type="subcellular location">
    <subcellularLocation>
        <location evidence="1">Secreted</location>
    </subcellularLocation>
</comment>
<sequence length="331" mass="35824">MKKTIILGLALSLIISGCSLGNKQKNKDITLEEARVLTAKFINENLMQAGKEVSIKEATEDGGMYKIIVNIPGGQDGAGQEIESYLSKDGKKFFPSVMDIEEIAKKTKENQQQQTATQAQTAATVAKAQKPKVELFVMSHCPYGTQIEKGIIPAIEKLGDNVDFVLEFCDYAMHGKKELDEQLVQHCIQKNEKDKLFTYLKCFLEAGDGEGCLTTAKINKTKLNSCVTATDKEFKVTELFNDKSTWSGGQFPQFNVYKEAANRYGVQGSPGLVINGVKVQSGRDSASLLKVICSGFENAPKECEDVLSSASPSPGFGFNTTDAAANGGCGG</sequence>
<dbReference type="PANTHER" id="PTHR13234:SF8">
    <property type="entry name" value="GAMMA-INTERFERON-INDUCIBLE LYSOSOMAL THIOL REDUCTASE"/>
    <property type="match status" value="1"/>
</dbReference>
<organism evidence="5 6">
    <name type="scientific">Candidatus Falkowbacteria bacterium RIFOXYD2_FULL_34_120</name>
    <dbReference type="NCBI Taxonomy" id="1798007"/>
    <lineage>
        <taxon>Bacteria</taxon>
        <taxon>Candidatus Falkowiibacteriota</taxon>
    </lineage>
</organism>
<dbReference type="PANTHER" id="PTHR13234">
    <property type="entry name" value="GAMMA-INTERFERON INDUCIBLE LYSOSOMAL THIOL REDUCTASE GILT"/>
    <property type="match status" value="1"/>
</dbReference>
<reference evidence="5 6" key="1">
    <citation type="journal article" date="2016" name="Nat. Commun.">
        <title>Thousands of microbial genomes shed light on interconnected biogeochemical processes in an aquifer system.</title>
        <authorList>
            <person name="Anantharaman K."/>
            <person name="Brown C.T."/>
            <person name="Hug L.A."/>
            <person name="Sharon I."/>
            <person name="Castelle C.J."/>
            <person name="Probst A.J."/>
            <person name="Thomas B.C."/>
            <person name="Singh A."/>
            <person name="Wilkins M.J."/>
            <person name="Karaoz U."/>
            <person name="Brodie E.L."/>
            <person name="Williams K.H."/>
            <person name="Hubbard S.S."/>
            <person name="Banfield J.F."/>
        </authorList>
    </citation>
    <scope>NUCLEOTIDE SEQUENCE [LARGE SCALE GENOMIC DNA]</scope>
</reference>
<dbReference type="Proteomes" id="UP000177579">
    <property type="component" value="Unassembled WGS sequence"/>
</dbReference>